<proteinExistence type="predicted"/>
<sequence>MELGGTFRKEIKLVDEETRATWEIFPLTNKIIQTRFGNLRTKVDENEEALAQSEQGMEDMKDPPKNYEEYLEPFISPLVEPGNLKPSSDPAEAVGKNCMINVKGPPGKIHHREKIHIKRNAAEDNDAQQLADDMSSGAGDDSGPEDLGVDTGAIGEEDEDVEIEESSESLQLRQPSHPGAEKLSSLPLPLRLSISIDESLFAPRQSTTPASPSKHREVIATSLKAPLPIKLPVAKKAKKNNKEDKPKTMKKLLGPIDDNTSSVDGDVKVVNPCPNTHTPGKNKSAAPAVTSEATEQNIAWLTKNTGADSVETKSKHALKAELALVELELNGEEMAMKKKMAEKAQE</sequence>
<organism evidence="2 3">
    <name type="scientific">Blyttiomyces helicus</name>
    <dbReference type="NCBI Taxonomy" id="388810"/>
    <lineage>
        <taxon>Eukaryota</taxon>
        <taxon>Fungi</taxon>
        <taxon>Fungi incertae sedis</taxon>
        <taxon>Chytridiomycota</taxon>
        <taxon>Chytridiomycota incertae sedis</taxon>
        <taxon>Chytridiomycetes</taxon>
        <taxon>Chytridiomycetes incertae sedis</taxon>
        <taxon>Blyttiomyces</taxon>
    </lineage>
</organism>
<keyword evidence="3" id="KW-1185">Reference proteome</keyword>
<feature type="region of interest" description="Disordered" evidence="1">
    <location>
        <begin position="120"/>
        <end position="187"/>
    </location>
</feature>
<feature type="compositionally biased region" description="Low complexity" evidence="1">
    <location>
        <begin position="131"/>
        <end position="141"/>
    </location>
</feature>
<dbReference type="AlphaFoldDB" id="A0A4V1IRY3"/>
<dbReference type="Proteomes" id="UP000269721">
    <property type="component" value="Unassembled WGS sequence"/>
</dbReference>
<feature type="compositionally biased region" description="Acidic residues" evidence="1">
    <location>
        <begin position="155"/>
        <end position="167"/>
    </location>
</feature>
<evidence type="ECO:0000256" key="1">
    <source>
        <dbReference type="SAM" id="MobiDB-lite"/>
    </source>
</evidence>
<evidence type="ECO:0000313" key="2">
    <source>
        <dbReference type="EMBL" id="RKO91657.1"/>
    </source>
</evidence>
<gene>
    <name evidence="2" type="ORF">BDK51DRAFT_30806</name>
</gene>
<dbReference type="EMBL" id="KZ994964">
    <property type="protein sequence ID" value="RKO91657.1"/>
    <property type="molecule type" value="Genomic_DNA"/>
</dbReference>
<name>A0A4V1IRY3_9FUNG</name>
<protein>
    <submittedName>
        <fullName evidence="2">Uncharacterized protein</fullName>
    </submittedName>
</protein>
<accession>A0A4V1IRY3</accession>
<reference evidence="3" key="1">
    <citation type="journal article" date="2018" name="Nat. Microbiol.">
        <title>Leveraging single-cell genomics to expand the fungal tree of life.</title>
        <authorList>
            <person name="Ahrendt S.R."/>
            <person name="Quandt C.A."/>
            <person name="Ciobanu D."/>
            <person name="Clum A."/>
            <person name="Salamov A."/>
            <person name="Andreopoulos B."/>
            <person name="Cheng J.F."/>
            <person name="Woyke T."/>
            <person name="Pelin A."/>
            <person name="Henrissat B."/>
            <person name="Reynolds N.K."/>
            <person name="Benny G.L."/>
            <person name="Smith M.E."/>
            <person name="James T.Y."/>
            <person name="Grigoriev I.V."/>
        </authorList>
    </citation>
    <scope>NUCLEOTIDE SEQUENCE [LARGE SCALE GENOMIC DNA]</scope>
</reference>
<feature type="region of interest" description="Disordered" evidence="1">
    <location>
        <begin position="230"/>
        <end position="292"/>
    </location>
</feature>
<evidence type="ECO:0000313" key="3">
    <source>
        <dbReference type="Proteomes" id="UP000269721"/>
    </source>
</evidence>